<dbReference type="EMBL" id="CAWUPB010001173">
    <property type="protein sequence ID" value="CAK7347359.1"/>
    <property type="molecule type" value="Genomic_DNA"/>
</dbReference>
<evidence type="ECO:0000256" key="1">
    <source>
        <dbReference type="SAM" id="SignalP"/>
    </source>
</evidence>
<sequence length="94" mass="10584">MGGYLLIFLLEISLGGLAVEAASQKPPHFIRTVWRFSSEVYEKRDWGNSTPIALAILLWTSIKLGEDGFFSTDPSGKPDFEVKRAYPFRSGFVR</sequence>
<organism evidence="2 3">
    <name type="scientific">Dovyalis caffra</name>
    <dbReference type="NCBI Taxonomy" id="77055"/>
    <lineage>
        <taxon>Eukaryota</taxon>
        <taxon>Viridiplantae</taxon>
        <taxon>Streptophyta</taxon>
        <taxon>Embryophyta</taxon>
        <taxon>Tracheophyta</taxon>
        <taxon>Spermatophyta</taxon>
        <taxon>Magnoliopsida</taxon>
        <taxon>eudicotyledons</taxon>
        <taxon>Gunneridae</taxon>
        <taxon>Pentapetalae</taxon>
        <taxon>rosids</taxon>
        <taxon>fabids</taxon>
        <taxon>Malpighiales</taxon>
        <taxon>Salicaceae</taxon>
        <taxon>Flacourtieae</taxon>
        <taxon>Dovyalis</taxon>
    </lineage>
</organism>
<dbReference type="Proteomes" id="UP001314170">
    <property type="component" value="Unassembled WGS sequence"/>
</dbReference>
<accession>A0AAV1SBZ0</accession>
<evidence type="ECO:0000313" key="3">
    <source>
        <dbReference type="Proteomes" id="UP001314170"/>
    </source>
</evidence>
<feature type="chain" id="PRO_5043527797" evidence="1">
    <location>
        <begin position="19"/>
        <end position="94"/>
    </location>
</feature>
<comment type="caution">
    <text evidence="2">The sequence shown here is derived from an EMBL/GenBank/DDBJ whole genome shotgun (WGS) entry which is preliminary data.</text>
</comment>
<gene>
    <name evidence="2" type="ORF">DCAF_LOCUS20043</name>
</gene>
<dbReference type="AlphaFoldDB" id="A0AAV1SBZ0"/>
<keyword evidence="1" id="KW-0732">Signal</keyword>
<evidence type="ECO:0000313" key="2">
    <source>
        <dbReference type="EMBL" id="CAK7347359.1"/>
    </source>
</evidence>
<protein>
    <submittedName>
        <fullName evidence="2">Uncharacterized protein</fullName>
    </submittedName>
</protein>
<reference evidence="2 3" key="1">
    <citation type="submission" date="2024-01" db="EMBL/GenBank/DDBJ databases">
        <authorList>
            <person name="Waweru B."/>
        </authorList>
    </citation>
    <scope>NUCLEOTIDE SEQUENCE [LARGE SCALE GENOMIC DNA]</scope>
</reference>
<feature type="signal peptide" evidence="1">
    <location>
        <begin position="1"/>
        <end position="18"/>
    </location>
</feature>
<keyword evidence="3" id="KW-1185">Reference proteome</keyword>
<name>A0AAV1SBZ0_9ROSI</name>
<proteinExistence type="predicted"/>